<feature type="compositionally biased region" description="Basic and acidic residues" evidence="3">
    <location>
        <begin position="601"/>
        <end position="614"/>
    </location>
</feature>
<proteinExistence type="predicted"/>
<sequence length="710" mass="78445">MEKSSPTRGSPSEQLTAFNPMGYETFTHRENPVSFPGTETIRPTGDPFAGWSNETGSAPSIPSSQTTTVGSATGYAYPAPATLDQANTQYQYSSVSPRLTRTINATHTVIGQSQVPSVSPHVSPTNPGPGGMLYSPSHAQASRSLDYMTYSPRSSTHTQARLGASQYLLSPVQTSIANAQYSPSREDITYEYNSTPDFISSLLATTQDSTVRDAAASANALTHISRGNQAARASGTTILSSQSLSGGTHDVTEKHRSFIVRNVPVDTAHRSIVMMFPIDEYPSLEDVCLKHVETQGVFSFSFGDLREAIHAMNKIRQTRPAWRVMPANCKDIAKFKGKNEANSPFTVNQDGAFLLSVYTIPNQWLMEPMDDVVRQVVTSLGTPRSCKLAGNGTNMSRYQVEYFNRRHAAYAFSCLNGFKLESLRFNVSIDAQEEIPVLSHLRTTSFGSPQSPVTPYHLVSKETEVDEKVDVSPALEEGQTSAEHAINLDRIRQGLDVRSTVMIRNIPNKITSDQLKSILDESSHGKYDFVYLRMDFIHRCNVGYAFMNFGDAIDIVDLVHSRQGKTWPDCISEKRAEISYATLQGKEALVNKFRNSNVMTRPHEERPRLFHIDGPRAGTEAAFPSPNDASKLRRSVASTTQQGLFAPRNRPPTTPHTNRTRPQSQSFSQTPRGRGSIRTPRHSGGRSAQHAHGEFSSMRAEDRQFISPRK</sequence>
<evidence type="ECO:0000256" key="3">
    <source>
        <dbReference type="SAM" id="MobiDB-lite"/>
    </source>
</evidence>
<feature type="domain" description="RRM" evidence="4">
    <location>
        <begin position="499"/>
        <end position="583"/>
    </location>
</feature>
<dbReference type="RefSeq" id="XP_056751488.1">
    <property type="nucleotide sequence ID" value="XM_056899412.1"/>
</dbReference>
<dbReference type="Pfam" id="PF04059">
    <property type="entry name" value="RRM_2"/>
    <property type="match status" value="1"/>
</dbReference>
<organism evidence="5 6">
    <name type="scientific">Penicillium hordei</name>
    <dbReference type="NCBI Taxonomy" id="40994"/>
    <lineage>
        <taxon>Eukaryota</taxon>
        <taxon>Fungi</taxon>
        <taxon>Dikarya</taxon>
        <taxon>Ascomycota</taxon>
        <taxon>Pezizomycotina</taxon>
        <taxon>Eurotiomycetes</taxon>
        <taxon>Eurotiomycetidae</taxon>
        <taxon>Eurotiales</taxon>
        <taxon>Aspergillaceae</taxon>
        <taxon>Penicillium</taxon>
    </lineage>
</organism>
<reference evidence="5" key="2">
    <citation type="submission" date="2023-01" db="EMBL/GenBank/DDBJ databases">
        <authorList>
            <person name="Petersen C."/>
        </authorList>
    </citation>
    <scope>NUCLEOTIDE SEQUENCE</scope>
    <source>
        <strain evidence="5">IBT 12815</strain>
    </source>
</reference>
<accession>A0AAD6E1G9</accession>
<name>A0AAD6E1G9_9EURO</name>
<dbReference type="InterPro" id="IPR035979">
    <property type="entry name" value="RBD_domain_sf"/>
</dbReference>
<evidence type="ECO:0000256" key="1">
    <source>
        <dbReference type="ARBA" id="ARBA00022884"/>
    </source>
</evidence>
<dbReference type="EMBL" id="JAQJAE010000004">
    <property type="protein sequence ID" value="KAJ5598273.1"/>
    <property type="molecule type" value="Genomic_DNA"/>
</dbReference>
<reference evidence="5" key="1">
    <citation type="journal article" date="2023" name="IMA Fungus">
        <title>Comparative genomic study of the Penicillium genus elucidates a diverse pangenome and 15 lateral gene transfer events.</title>
        <authorList>
            <person name="Petersen C."/>
            <person name="Sorensen T."/>
            <person name="Nielsen M.R."/>
            <person name="Sondergaard T.E."/>
            <person name="Sorensen J.L."/>
            <person name="Fitzpatrick D.A."/>
            <person name="Frisvad J.C."/>
            <person name="Nielsen K.L."/>
        </authorList>
    </citation>
    <scope>NUCLEOTIDE SEQUENCE</scope>
    <source>
        <strain evidence="5">IBT 12815</strain>
    </source>
</reference>
<feature type="region of interest" description="Disordered" evidence="3">
    <location>
        <begin position="1"/>
        <end position="20"/>
    </location>
</feature>
<feature type="compositionally biased region" description="Polar residues" evidence="3">
    <location>
        <begin position="1"/>
        <end position="17"/>
    </location>
</feature>
<dbReference type="GeneID" id="81589654"/>
<dbReference type="SUPFAM" id="SSF54928">
    <property type="entry name" value="RNA-binding domain, RBD"/>
    <property type="match status" value="1"/>
</dbReference>
<gene>
    <name evidence="5" type="ORF">N7537_008357</name>
</gene>
<dbReference type="AlphaFoldDB" id="A0AAD6E1G9"/>
<dbReference type="InterPro" id="IPR007201">
    <property type="entry name" value="Mei2-like_Rrm_C"/>
</dbReference>
<keyword evidence="6" id="KW-1185">Reference proteome</keyword>
<evidence type="ECO:0000313" key="6">
    <source>
        <dbReference type="Proteomes" id="UP001213799"/>
    </source>
</evidence>
<dbReference type="Proteomes" id="UP001213799">
    <property type="component" value="Unassembled WGS sequence"/>
</dbReference>
<protein>
    <recommendedName>
        <fullName evidence="4">RRM domain-containing protein</fullName>
    </recommendedName>
</protein>
<evidence type="ECO:0000259" key="4">
    <source>
        <dbReference type="PROSITE" id="PS50102"/>
    </source>
</evidence>
<keyword evidence="1 2" id="KW-0694">RNA-binding</keyword>
<dbReference type="PROSITE" id="PS50102">
    <property type="entry name" value="RRM"/>
    <property type="match status" value="1"/>
</dbReference>
<dbReference type="InterPro" id="IPR000504">
    <property type="entry name" value="RRM_dom"/>
</dbReference>
<dbReference type="GO" id="GO:0003723">
    <property type="term" value="F:RNA binding"/>
    <property type="evidence" value="ECO:0007669"/>
    <property type="project" value="UniProtKB-UniRule"/>
</dbReference>
<feature type="region of interest" description="Disordered" evidence="3">
    <location>
        <begin position="599"/>
        <end position="710"/>
    </location>
</feature>
<dbReference type="PANTHER" id="PTHR23189">
    <property type="entry name" value="RNA RECOGNITION MOTIF-CONTAINING"/>
    <property type="match status" value="1"/>
</dbReference>
<evidence type="ECO:0000256" key="2">
    <source>
        <dbReference type="PROSITE-ProRule" id="PRU00176"/>
    </source>
</evidence>
<evidence type="ECO:0000313" key="5">
    <source>
        <dbReference type="EMBL" id="KAJ5598273.1"/>
    </source>
</evidence>
<comment type="caution">
    <text evidence="5">The sequence shown here is derived from an EMBL/GenBank/DDBJ whole genome shotgun (WGS) entry which is preliminary data.</text>
</comment>